<feature type="domain" description="Cytochrome c-type protein NrfB-like" evidence="5">
    <location>
        <begin position="77"/>
        <end position="162"/>
    </location>
</feature>
<dbReference type="PANTHER" id="PTHR35038:SF6">
    <property type="entry name" value="SURFACE LOCALIZED DECAHEME CYTOCHROME C LIPOPROTEIN"/>
    <property type="match status" value="1"/>
</dbReference>
<evidence type="ECO:0000256" key="3">
    <source>
        <dbReference type="SAM" id="SignalP"/>
    </source>
</evidence>
<dbReference type="eggNOG" id="COG3005">
    <property type="taxonomic scope" value="Bacteria"/>
</dbReference>
<organism evidence="6 7">
    <name type="scientific">Ferrimonas balearica (strain DSM 9799 / CCM 4581 / KCTC 23876 / PAT)</name>
    <dbReference type="NCBI Taxonomy" id="550540"/>
    <lineage>
        <taxon>Bacteria</taxon>
        <taxon>Pseudomonadati</taxon>
        <taxon>Pseudomonadota</taxon>
        <taxon>Gammaproteobacteria</taxon>
        <taxon>Alteromonadales</taxon>
        <taxon>Ferrimonadaceae</taxon>
        <taxon>Ferrimonas</taxon>
    </lineage>
</organism>
<proteinExistence type="predicted"/>
<dbReference type="PANTHER" id="PTHR35038">
    <property type="entry name" value="DISSIMILATORY SULFITE REDUCTASE SIRA"/>
    <property type="match status" value="1"/>
</dbReference>
<evidence type="ECO:0000256" key="2">
    <source>
        <dbReference type="SAM" id="MobiDB-lite"/>
    </source>
</evidence>
<dbReference type="RefSeq" id="WP_013345986.1">
    <property type="nucleotide sequence ID" value="NC_014541.1"/>
</dbReference>
<dbReference type="STRING" id="550540.Fbal_2478"/>
<gene>
    <name evidence="6" type="ordered locus">Fbal_2478</name>
</gene>
<dbReference type="NCBIfam" id="TIGR01905">
    <property type="entry name" value="paired_CXXCH_1"/>
    <property type="match status" value="2"/>
</dbReference>
<evidence type="ECO:0000256" key="1">
    <source>
        <dbReference type="ARBA" id="ARBA00022729"/>
    </source>
</evidence>
<dbReference type="Pfam" id="PF09699">
    <property type="entry name" value="Paired_CXXCH_1"/>
    <property type="match status" value="2"/>
</dbReference>
<feature type="chain" id="PRO_5003150979" evidence="3">
    <location>
        <begin position="20"/>
        <end position="353"/>
    </location>
</feature>
<reference evidence="6 7" key="1">
    <citation type="journal article" date="2010" name="Stand. Genomic Sci.">
        <title>Complete genome sequence of Ferrimonas balearica type strain (PAT).</title>
        <authorList>
            <person name="Nolan M."/>
            <person name="Sikorski J."/>
            <person name="Davenport K."/>
            <person name="Lucas S."/>
            <person name="Glavina Del Rio T."/>
            <person name="Tice H."/>
            <person name="Cheng J."/>
            <person name="Goodwin L."/>
            <person name="Pitluck S."/>
            <person name="Liolios K."/>
            <person name="Ivanova N."/>
            <person name="Mavromatis K."/>
            <person name="Ovchinnikova G."/>
            <person name="Pati A."/>
            <person name="Chen A."/>
            <person name="Palaniappan K."/>
            <person name="Land M."/>
            <person name="Hauser L."/>
            <person name="Chang Y."/>
            <person name="Jeffries C."/>
            <person name="Tapia R."/>
            <person name="Brettin T."/>
            <person name="Detter J."/>
            <person name="Han C."/>
            <person name="Yasawong M."/>
            <person name="Rohde M."/>
            <person name="Tindall B."/>
            <person name="Goker M."/>
            <person name="Woyke T."/>
            <person name="Bristow J."/>
            <person name="Eisen J."/>
            <person name="Markowitz V."/>
            <person name="Hugenholtz P."/>
            <person name="Kyrpides N."/>
            <person name="Klenk H."/>
            <person name="Lapidus A."/>
        </authorList>
    </citation>
    <scope>NUCLEOTIDE SEQUENCE [LARGE SCALE GENOMIC DNA]</scope>
    <source>
        <strain evidence="7">DSM 9799 / CCM 4581 / KCTC 23876 / PAT</strain>
    </source>
</reference>
<dbReference type="Gene3D" id="3.90.10.10">
    <property type="entry name" value="Cytochrome C3"/>
    <property type="match status" value="1"/>
</dbReference>
<dbReference type="Gene3D" id="1.10.1130.10">
    <property type="entry name" value="Flavocytochrome C3, Chain A"/>
    <property type="match status" value="2"/>
</dbReference>
<dbReference type="GO" id="GO:0016491">
    <property type="term" value="F:oxidoreductase activity"/>
    <property type="evidence" value="ECO:0007669"/>
    <property type="project" value="TreeGrafter"/>
</dbReference>
<feature type="signal peptide" evidence="3">
    <location>
        <begin position="1"/>
        <end position="19"/>
    </location>
</feature>
<keyword evidence="1 3" id="KW-0732">Signal</keyword>
<feature type="domain" description="Doubled CXXCH motif" evidence="4">
    <location>
        <begin position="228"/>
        <end position="265"/>
    </location>
</feature>
<dbReference type="GeneID" id="67182687"/>
<dbReference type="AlphaFoldDB" id="E1SNK7"/>
<feature type="domain" description="Doubled CXXCH motif" evidence="4">
    <location>
        <begin position="187"/>
        <end position="221"/>
    </location>
</feature>
<accession>E1SNK7</accession>
<feature type="region of interest" description="Disordered" evidence="2">
    <location>
        <begin position="317"/>
        <end position="353"/>
    </location>
</feature>
<sequence length="353" mass="37762">MTRIPTLLLLLLCATPSLASDDVQAQLIDKFQQGQYSGKGTDGCLMCHGRDEQVTALFASPHGSLDTSASPMAKLQCETCHGPQGKHRGKNEPMINFGDEANVSAELQNSVCLSCHEDTGRRDWHGSRHDFSEVACTDCHQIHTADDPVLSPAGEIATCTSCHSSEAADMMKRSAHPMAGQHSGSDMSCTSCHSAHGSLTESALKEVSLNDTCYSCHAEKRGPVVWEHAPVTDNCASCHSVHGSVNDAMLTRRAPQLCQSCHASDGHASRVYDGQSNAFVSGQSCLNCHSQVHGSNHPLAACLRNKDVRDESATLHDCPGHPLRDGPGPGRQLRPVASQHPEPGHQQLGLQTL</sequence>
<dbReference type="NCBIfam" id="TIGR03508">
    <property type="entry name" value="decahem_SO"/>
    <property type="match status" value="1"/>
</dbReference>
<dbReference type="InterPro" id="IPR051829">
    <property type="entry name" value="Multiheme_Cytochr_ET"/>
</dbReference>
<dbReference type="EMBL" id="CP002209">
    <property type="protein sequence ID" value="ADN76680.1"/>
    <property type="molecule type" value="Genomic_DNA"/>
</dbReference>
<dbReference type="InterPro" id="IPR020015">
    <property type="entry name" value="Decahaem_cyt-c_DmsE"/>
</dbReference>
<evidence type="ECO:0000313" key="6">
    <source>
        <dbReference type="EMBL" id="ADN76680.1"/>
    </source>
</evidence>
<dbReference type="InterPro" id="IPR053875">
    <property type="entry name" value="Cytochrom_c_NrfB-like_dom"/>
</dbReference>
<dbReference type="Pfam" id="PF22678">
    <property type="entry name" value="Cytochrom_c_NrfB-like"/>
    <property type="match status" value="1"/>
</dbReference>
<evidence type="ECO:0000313" key="7">
    <source>
        <dbReference type="Proteomes" id="UP000006683"/>
    </source>
</evidence>
<name>E1SNK7_FERBD</name>
<dbReference type="KEGG" id="fbl:Fbal_2478"/>
<protein>
    <submittedName>
        <fullName evidence="6">Decaheme c-type cytochrome, DmsE family</fullName>
    </submittedName>
</protein>
<dbReference type="SUPFAM" id="SSF48695">
    <property type="entry name" value="Multiheme cytochromes"/>
    <property type="match status" value="1"/>
</dbReference>
<keyword evidence="7" id="KW-1185">Reference proteome</keyword>
<dbReference type="InterPro" id="IPR036280">
    <property type="entry name" value="Multihaem_cyt_sf"/>
</dbReference>
<dbReference type="InterPro" id="IPR010177">
    <property type="entry name" value="Paired_CXXCH_1"/>
</dbReference>
<evidence type="ECO:0000259" key="5">
    <source>
        <dbReference type="Pfam" id="PF22678"/>
    </source>
</evidence>
<evidence type="ECO:0000259" key="4">
    <source>
        <dbReference type="Pfam" id="PF09699"/>
    </source>
</evidence>
<dbReference type="Proteomes" id="UP000006683">
    <property type="component" value="Chromosome"/>
</dbReference>
<dbReference type="HOGENOM" id="CLU_045390_0_0_6"/>